<keyword evidence="2" id="KW-1185">Reference proteome</keyword>
<accession>A0ABV7Q5X6</accession>
<evidence type="ECO:0000313" key="2">
    <source>
        <dbReference type="Proteomes" id="UP001595712"/>
    </source>
</evidence>
<organism evidence="1 2">
    <name type="scientific">Glycomyces rhizosphaerae</name>
    <dbReference type="NCBI Taxonomy" id="2054422"/>
    <lineage>
        <taxon>Bacteria</taxon>
        <taxon>Bacillati</taxon>
        <taxon>Actinomycetota</taxon>
        <taxon>Actinomycetes</taxon>
        <taxon>Glycomycetales</taxon>
        <taxon>Glycomycetaceae</taxon>
        <taxon>Glycomyces</taxon>
    </lineage>
</organism>
<gene>
    <name evidence="1" type="ORF">ACFO8M_25140</name>
</gene>
<reference evidence="2" key="1">
    <citation type="journal article" date="2019" name="Int. J. Syst. Evol. Microbiol.">
        <title>The Global Catalogue of Microorganisms (GCM) 10K type strain sequencing project: providing services to taxonomists for standard genome sequencing and annotation.</title>
        <authorList>
            <consortium name="The Broad Institute Genomics Platform"/>
            <consortium name="The Broad Institute Genome Sequencing Center for Infectious Disease"/>
            <person name="Wu L."/>
            <person name="Ma J."/>
        </authorList>
    </citation>
    <scope>NUCLEOTIDE SEQUENCE [LARGE SCALE GENOMIC DNA]</scope>
    <source>
        <strain evidence="2">CGMCC 4.7396</strain>
    </source>
</reference>
<evidence type="ECO:0000313" key="1">
    <source>
        <dbReference type="EMBL" id="MFC3495781.1"/>
    </source>
</evidence>
<comment type="caution">
    <text evidence="1">The sequence shown here is derived from an EMBL/GenBank/DDBJ whole genome shotgun (WGS) entry which is preliminary data.</text>
</comment>
<sequence>MRRRDMPPHCDSLDGPVATAARRALEASNVDLVLPFVPESAEPEVRAAFLKTARARGAGPEAREVADRYFLETVVRLHRAGEGAPYTGLKPAGLDIGPAIPLAENAVESGSADDLYSFLSEELHAQLDDRLRRVGELRAEADSSVSAARMHVEAMLDFEVFAHRLHKAMLSTHH</sequence>
<dbReference type="InterPro" id="IPR045613">
    <property type="entry name" value="DUF6448"/>
</dbReference>
<dbReference type="RefSeq" id="WP_387980608.1">
    <property type="nucleotide sequence ID" value="NZ_JBHRWO010000021.1"/>
</dbReference>
<dbReference type="EMBL" id="JBHRWO010000021">
    <property type="protein sequence ID" value="MFC3495781.1"/>
    <property type="molecule type" value="Genomic_DNA"/>
</dbReference>
<protein>
    <submittedName>
        <fullName evidence="1">DUF6448 family protein</fullName>
    </submittedName>
</protein>
<dbReference type="Pfam" id="PF20046">
    <property type="entry name" value="DUF6448"/>
    <property type="match status" value="1"/>
</dbReference>
<dbReference type="Proteomes" id="UP001595712">
    <property type="component" value="Unassembled WGS sequence"/>
</dbReference>
<proteinExistence type="predicted"/>
<name>A0ABV7Q5X6_9ACTN</name>